<dbReference type="EMBL" id="JAENGY010000648">
    <property type="protein sequence ID" value="KAG6958836.1"/>
    <property type="molecule type" value="Genomic_DNA"/>
</dbReference>
<proteinExistence type="predicted"/>
<dbReference type="AlphaFoldDB" id="A0A8J5MFL4"/>
<accession>A0A8J5MFL4</accession>
<name>A0A8J5MFL4_9STRA</name>
<sequence>MLSRLNAFNPMSVDELLNPLEEIALACLRNTPRTRTSVALTPILETRLEAS</sequence>
<evidence type="ECO:0000313" key="1">
    <source>
        <dbReference type="EMBL" id="KAG6958836.1"/>
    </source>
</evidence>
<reference evidence="1" key="1">
    <citation type="submission" date="2021-01" db="EMBL/GenBank/DDBJ databases">
        <title>Phytophthora aleatoria, a newly-described species from Pinus radiata is distinct from Phytophthora cactorum isolates based on comparative genomics.</title>
        <authorList>
            <person name="Mcdougal R."/>
            <person name="Panda P."/>
            <person name="Williams N."/>
            <person name="Studholme D.J."/>
        </authorList>
    </citation>
    <scope>NUCLEOTIDE SEQUENCE</scope>
    <source>
        <strain evidence="1">NZFS 4037</strain>
    </source>
</reference>
<dbReference type="Proteomes" id="UP000709295">
    <property type="component" value="Unassembled WGS sequence"/>
</dbReference>
<protein>
    <submittedName>
        <fullName evidence="1">Uncharacterized protein</fullName>
    </submittedName>
</protein>
<gene>
    <name evidence="1" type="ORF">JG688_00010351</name>
</gene>
<comment type="caution">
    <text evidence="1">The sequence shown here is derived from an EMBL/GenBank/DDBJ whole genome shotgun (WGS) entry which is preliminary data.</text>
</comment>
<keyword evidence="2" id="KW-1185">Reference proteome</keyword>
<evidence type="ECO:0000313" key="2">
    <source>
        <dbReference type="Proteomes" id="UP000709295"/>
    </source>
</evidence>
<organism evidence="1 2">
    <name type="scientific">Phytophthora aleatoria</name>
    <dbReference type="NCBI Taxonomy" id="2496075"/>
    <lineage>
        <taxon>Eukaryota</taxon>
        <taxon>Sar</taxon>
        <taxon>Stramenopiles</taxon>
        <taxon>Oomycota</taxon>
        <taxon>Peronosporomycetes</taxon>
        <taxon>Peronosporales</taxon>
        <taxon>Peronosporaceae</taxon>
        <taxon>Phytophthora</taxon>
    </lineage>
</organism>